<name>A0A4D6Y191_BUCMH</name>
<keyword evidence="2 4" id="KW-0547">Nucleotide-binding</keyword>
<evidence type="ECO:0000313" key="6">
    <source>
        <dbReference type="EMBL" id="QCI23382.1"/>
    </source>
</evidence>
<evidence type="ECO:0000313" key="7">
    <source>
        <dbReference type="Proteomes" id="UP000298566"/>
    </source>
</evidence>
<feature type="binding site" evidence="4">
    <location>
        <position position="57"/>
    </location>
    <ligand>
        <name>substrate</name>
    </ligand>
</feature>
<dbReference type="PIRSF" id="PIRSF006806">
    <property type="entry name" value="FTHF_cligase"/>
    <property type="match status" value="1"/>
</dbReference>
<dbReference type="GO" id="GO:0035999">
    <property type="term" value="P:tetrahydrofolate interconversion"/>
    <property type="evidence" value="ECO:0007669"/>
    <property type="project" value="TreeGrafter"/>
</dbReference>
<evidence type="ECO:0000256" key="4">
    <source>
        <dbReference type="PIRSR" id="PIRSR006806-1"/>
    </source>
</evidence>
<keyword evidence="5" id="KW-0460">Magnesium</keyword>
<keyword evidence="6" id="KW-0436">Ligase</keyword>
<evidence type="ECO:0000256" key="3">
    <source>
        <dbReference type="ARBA" id="ARBA00022840"/>
    </source>
</evidence>
<dbReference type="NCBIfam" id="TIGR02727">
    <property type="entry name" value="MTHFS_bact"/>
    <property type="match status" value="1"/>
</dbReference>
<dbReference type="InterPro" id="IPR024185">
    <property type="entry name" value="FTHF_cligase-like_sf"/>
</dbReference>
<dbReference type="Gene3D" id="3.40.50.10420">
    <property type="entry name" value="NagB/RpiA/CoA transferase-like"/>
    <property type="match status" value="1"/>
</dbReference>
<protein>
    <recommendedName>
        <fullName evidence="5">5-formyltetrahydrofolate cyclo-ligase</fullName>
        <ecNumber evidence="5">6.3.3.2</ecNumber>
    </recommendedName>
</protein>
<dbReference type="GO" id="GO:0009396">
    <property type="term" value="P:folic acid-containing compound biosynthetic process"/>
    <property type="evidence" value="ECO:0007669"/>
    <property type="project" value="TreeGrafter"/>
</dbReference>
<dbReference type="SUPFAM" id="SSF100950">
    <property type="entry name" value="NagB/RpiA/CoA transferase-like"/>
    <property type="match status" value="1"/>
</dbReference>
<dbReference type="EMBL" id="CP033004">
    <property type="protein sequence ID" value="QCI23382.1"/>
    <property type="molecule type" value="Genomic_DNA"/>
</dbReference>
<proteinExistence type="inferred from homology"/>
<dbReference type="EC" id="6.3.3.2" evidence="5"/>
<comment type="cofactor">
    <cofactor evidence="5">
        <name>Mg(2+)</name>
        <dbReference type="ChEBI" id="CHEBI:18420"/>
    </cofactor>
</comment>
<gene>
    <name evidence="6" type="ORF">D9V73_01890</name>
</gene>
<dbReference type="OrthoDB" id="9801938at2"/>
<dbReference type="InterPro" id="IPR037171">
    <property type="entry name" value="NagB/RpiA_transferase-like"/>
</dbReference>
<dbReference type="PANTHER" id="PTHR23407:SF1">
    <property type="entry name" value="5-FORMYLTETRAHYDROFOLATE CYCLO-LIGASE"/>
    <property type="match status" value="1"/>
</dbReference>
<comment type="catalytic activity">
    <reaction evidence="5">
        <text>(6S)-5-formyl-5,6,7,8-tetrahydrofolate + ATP = (6R)-5,10-methenyltetrahydrofolate + ADP + phosphate</text>
        <dbReference type="Rhea" id="RHEA:10488"/>
        <dbReference type="ChEBI" id="CHEBI:30616"/>
        <dbReference type="ChEBI" id="CHEBI:43474"/>
        <dbReference type="ChEBI" id="CHEBI:57455"/>
        <dbReference type="ChEBI" id="CHEBI:57457"/>
        <dbReference type="ChEBI" id="CHEBI:456216"/>
        <dbReference type="EC" id="6.3.3.2"/>
    </reaction>
</comment>
<organism evidence="6 7">
    <name type="scientific">Buchnera aphidicola subsp. Melaphis rhois</name>
    <dbReference type="NCBI Taxonomy" id="118103"/>
    <lineage>
        <taxon>Bacteria</taxon>
        <taxon>Pseudomonadati</taxon>
        <taxon>Pseudomonadota</taxon>
        <taxon>Gammaproteobacteria</taxon>
        <taxon>Enterobacterales</taxon>
        <taxon>Erwiniaceae</taxon>
        <taxon>Buchnera</taxon>
    </lineage>
</organism>
<feature type="binding site" evidence="4">
    <location>
        <begin position="137"/>
        <end position="145"/>
    </location>
    <ligand>
        <name>ATP</name>
        <dbReference type="ChEBI" id="CHEBI:30616"/>
    </ligand>
</feature>
<feature type="binding site" evidence="4">
    <location>
        <position position="52"/>
    </location>
    <ligand>
        <name>substrate</name>
    </ligand>
</feature>
<evidence type="ECO:0000256" key="2">
    <source>
        <dbReference type="ARBA" id="ARBA00022741"/>
    </source>
</evidence>
<dbReference type="AlphaFoldDB" id="A0A4D6Y191"/>
<keyword evidence="3 4" id="KW-0067">ATP-binding</keyword>
<dbReference type="InterPro" id="IPR002698">
    <property type="entry name" value="FTHF_cligase"/>
</dbReference>
<dbReference type="Proteomes" id="UP000298566">
    <property type="component" value="Chromosome"/>
</dbReference>
<evidence type="ECO:0000256" key="5">
    <source>
        <dbReference type="RuleBase" id="RU361279"/>
    </source>
</evidence>
<dbReference type="GO" id="GO:0046872">
    <property type="term" value="F:metal ion binding"/>
    <property type="evidence" value="ECO:0007669"/>
    <property type="project" value="UniProtKB-KW"/>
</dbReference>
<dbReference type="Pfam" id="PF01812">
    <property type="entry name" value="5-FTHF_cyc-lig"/>
    <property type="match status" value="1"/>
</dbReference>
<dbReference type="RefSeq" id="WP_158336591.1">
    <property type="nucleotide sequence ID" value="NZ_CP033004.1"/>
</dbReference>
<sequence>MFVIDRTFQRAYFRMLRKKIGIKEQKISSLRISDKIFNCKLLCSCKNVAVFISFDGEIDTSQLISELWKKKYNVFLPIIDSMFNKTLFFSQYFPNTRLQLNKFNIFEPIIRKEVVVSCQEMDVIMVPLVAFDIFGYRLGMGGGFYDKILNSYKNKFFPVGLAYDFQLVNKIIPKPWEIPLPAVFTPNKLWEWNFNNFK</sequence>
<keyword evidence="5" id="KW-0479">Metal-binding</keyword>
<evidence type="ECO:0000256" key="1">
    <source>
        <dbReference type="ARBA" id="ARBA00010638"/>
    </source>
</evidence>
<comment type="similarity">
    <text evidence="1 5">Belongs to the 5-formyltetrahydrofolate cyclo-ligase family.</text>
</comment>
<dbReference type="GO" id="GO:0030272">
    <property type="term" value="F:5-formyltetrahydrofolate cyclo-ligase activity"/>
    <property type="evidence" value="ECO:0007669"/>
    <property type="project" value="UniProtKB-EC"/>
</dbReference>
<dbReference type="GO" id="GO:0005524">
    <property type="term" value="F:ATP binding"/>
    <property type="evidence" value="ECO:0007669"/>
    <property type="project" value="UniProtKB-KW"/>
</dbReference>
<reference evidence="6 7" key="1">
    <citation type="submission" date="2018-10" db="EMBL/GenBank/DDBJ databases">
        <title>Comparative functional genomics of the obligate endosymbiont Buchnera aphidicola.</title>
        <authorList>
            <person name="Chong R.A."/>
        </authorList>
    </citation>
    <scope>NUCLEOTIDE SEQUENCE [LARGE SCALE GENOMIC DNA]</scope>
    <source>
        <strain evidence="6 7">Mrh</strain>
    </source>
</reference>
<accession>A0A4D6Y191</accession>
<dbReference type="PANTHER" id="PTHR23407">
    <property type="entry name" value="ATPASE INHIBITOR/5-FORMYLTETRAHYDROFOLATE CYCLO-LIGASE"/>
    <property type="match status" value="1"/>
</dbReference>